<sequence>MRLPTYSSVTRSDTGVNLEVGMRSWPGHGDPPLVSDASGSVAHLVSRRHAWGVALMVVALAVTDYLDRQIVVSTFPYLKKAWGLSDTALGALVTTVSVTMAVFALPAARLADRWGRVKTIAAMGSAWSLAALACAVSGNYAQLFAARSLLGVGEAGYGPAGAALLSGYFPQRLRATVLSVFQAAGPLGSVLGVVLGGVMAARLGWRVTLGAFGVPGLLLALVFLKVRDYRTPAVSCADGADTAHSAAGPRAGEGPTGERAPSGRQGLAAMVRELFRSRTAVWCYLGGAFNLVVLSTLYTWLPSYLGRAYGLPSAQAGMAAALFILAGFLGAIVFGHLADRCAAGRPRRRLMVPAVLAAAAWGLLSAAFGVLGPGEVQYALIVVAGLPVAAALGTAPAAVIDVVHPGVRATAVGMTVLVQNLFGLAVGPLLTGLLSDAFGLETALAVMPLFCLAAAAAFRLGSRSYEKDLAAVSGGGPVAMPPGTHERELSS</sequence>
<dbReference type="InterPro" id="IPR036259">
    <property type="entry name" value="MFS_trans_sf"/>
</dbReference>
<evidence type="ECO:0000256" key="3">
    <source>
        <dbReference type="ARBA" id="ARBA00022692"/>
    </source>
</evidence>
<dbReference type="SUPFAM" id="SSF103473">
    <property type="entry name" value="MFS general substrate transporter"/>
    <property type="match status" value="1"/>
</dbReference>
<comment type="caution">
    <text evidence="9">The sequence shown here is derived from an EMBL/GenBank/DDBJ whole genome shotgun (WGS) entry which is preliminary data.</text>
</comment>
<feature type="transmembrane region" description="Helical" evidence="7">
    <location>
        <begin position="177"/>
        <end position="199"/>
    </location>
</feature>
<dbReference type="InterPro" id="IPR044770">
    <property type="entry name" value="MFS_spinster-like"/>
</dbReference>
<keyword evidence="3 7" id="KW-0812">Transmembrane</keyword>
<evidence type="ECO:0000256" key="1">
    <source>
        <dbReference type="ARBA" id="ARBA00004651"/>
    </source>
</evidence>
<dbReference type="Gene3D" id="1.20.1250.20">
    <property type="entry name" value="MFS general substrate transporter like domains"/>
    <property type="match status" value="2"/>
</dbReference>
<feature type="transmembrane region" description="Helical" evidence="7">
    <location>
        <begin position="87"/>
        <end position="108"/>
    </location>
</feature>
<dbReference type="Pfam" id="PF07690">
    <property type="entry name" value="MFS_1"/>
    <property type="match status" value="1"/>
</dbReference>
<accession>A0ABQ2JP38</accession>
<feature type="region of interest" description="Disordered" evidence="6">
    <location>
        <begin position="239"/>
        <end position="263"/>
    </location>
</feature>
<feature type="transmembrane region" description="Helical" evidence="7">
    <location>
        <begin position="437"/>
        <end position="458"/>
    </location>
</feature>
<keyword evidence="5 7" id="KW-0472">Membrane</keyword>
<evidence type="ECO:0000256" key="5">
    <source>
        <dbReference type="ARBA" id="ARBA00023136"/>
    </source>
</evidence>
<feature type="transmembrane region" description="Helical" evidence="7">
    <location>
        <begin position="50"/>
        <end position="67"/>
    </location>
</feature>
<proteinExistence type="predicted"/>
<dbReference type="PROSITE" id="PS50850">
    <property type="entry name" value="MFS"/>
    <property type="match status" value="1"/>
</dbReference>
<evidence type="ECO:0000256" key="2">
    <source>
        <dbReference type="ARBA" id="ARBA00022448"/>
    </source>
</evidence>
<feature type="transmembrane region" description="Helical" evidence="7">
    <location>
        <begin position="411"/>
        <end position="431"/>
    </location>
</feature>
<evidence type="ECO:0000256" key="4">
    <source>
        <dbReference type="ARBA" id="ARBA00022989"/>
    </source>
</evidence>
<keyword evidence="4 7" id="KW-1133">Transmembrane helix</keyword>
<feature type="domain" description="Major facilitator superfamily (MFS) profile" evidence="8">
    <location>
        <begin position="53"/>
        <end position="465"/>
    </location>
</feature>
<name>A0ABQ2JP38_9ACTN</name>
<dbReference type="PANTHER" id="PTHR23505">
    <property type="entry name" value="SPINSTER"/>
    <property type="match status" value="1"/>
</dbReference>
<evidence type="ECO:0000313" key="10">
    <source>
        <dbReference type="Proteomes" id="UP000600080"/>
    </source>
</evidence>
<feature type="transmembrane region" description="Helical" evidence="7">
    <location>
        <begin position="144"/>
        <end position="165"/>
    </location>
</feature>
<dbReference type="Proteomes" id="UP000600080">
    <property type="component" value="Unassembled WGS sequence"/>
</dbReference>
<evidence type="ECO:0000256" key="7">
    <source>
        <dbReference type="SAM" id="Phobius"/>
    </source>
</evidence>
<keyword evidence="2" id="KW-0813">Transport</keyword>
<dbReference type="InterPro" id="IPR020846">
    <property type="entry name" value="MFS_dom"/>
</dbReference>
<evidence type="ECO:0000259" key="8">
    <source>
        <dbReference type="PROSITE" id="PS50850"/>
    </source>
</evidence>
<feature type="transmembrane region" description="Helical" evidence="7">
    <location>
        <begin position="350"/>
        <end position="372"/>
    </location>
</feature>
<dbReference type="InterPro" id="IPR011701">
    <property type="entry name" value="MFS"/>
</dbReference>
<feature type="transmembrane region" description="Helical" evidence="7">
    <location>
        <begin position="378"/>
        <end position="399"/>
    </location>
</feature>
<dbReference type="PANTHER" id="PTHR23505:SF79">
    <property type="entry name" value="PROTEIN SPINSTER"/>
    <property type="match status" value="1"/>
</dbReference>
<evidence type="ECO:0000313" key="9">
    <source>
        <dbReference type="EMBL" id="GGN49443.1"/>
    </source>
</evidence>
<gene>
    <name evidence="9" type="ORF">GCM10012285_37590</name>
</gene>
<feature type="transmembrane region" description="Helical" evidence="7">
    <location>
        <begin position="205"/>
        <end position="224"/>
    </location>
</feature>
<evidence type="ECO:0000256" key="6">
    <source>
        <dbReference type="SAM" id="MobiDB-lite"/>
    </source>
</evidence>
<protein>
    <submittedName>
        <fullName evidence="9">MFS transporter</fullName>
    </submittedName>
</protein>
<reference evidence="10" key="1">
    <citation type="journal article" date="2019" name="Int. J. Syst. Evol. Microbiol.">
        <title>The Global Catalogue of Microorganisms (GCM) 10K type strain sequencing project: providing services to taxonomists for standard genome sequencing and annotation.</title>
        <authorList>
            <consortium name="The Broad Institute Genomics Platform"/>
            <consortium name="The Broad Institute Genome Sequencing Center for Infectious Disease"/>
            <person name="Wu L."/>
            <person name="Ma J."/>
        </authorList>
    </citation>
    <scope>NUCLEOTIDE SEQUENCE [LARGE SCALE GENOMIC DNA]</scope>
    <source>
        <strain evidence="10">CGMCC 4.7323</strain>
    </source>
</reference>
<organism evidence="9 10">
    <name type="scientific">Streptomyces kronopolitis</name>
    <dbReference type="NCBI Taxonomy" id="1612435"/>
    <lineage>
        <taxon>Bacteria</taxon>
        <taxon>Bacillati</taxon>
        <taxon>Actinomycetota</taxon>
        <taxon>Actinomycetes</taxon>
        <taxon>Kitasatosporales</taxon>
        <taxon>Streptomycetaceae</taxon>
        <taxon>Streptomyces</taxon>
    </lineage>
</organism>
<keyword evidence="10" id="KW-1185">Reference proteome</keyword>
<feature type="transmembrane region" description="Helical" evidence="7">
    <location>
        <begin position="120"/>
        <end position="138"/>
    </location>
</feature>
<feature type="transmembrane region" description="Helical" evidence="7">
    <location>
        <begin position="280"/>
        <end position="301"/>
    </location>
</feature>
<dbReference type="EMBL" id="BMND01000015">
    <property type="protein sequence ID" value="GGN49443.1"/>
    <property type="molecule type" value="Genomic_DNA"/>
</dbReference>
<comment type="subcellular location">
    <subcellularLocation>
        <location evidence="1">Cell membrane</location>
        <topology evidence="1">Multi-pass membrane protein</topology>
    </subcellularLocation>
</comment>
<feature type="transmembrane region" description="Helical" evidence="7">
    <location>
        <begin position="313"/>
        <end position="338"/>
    </location>
</feature>